<reference evidence="12 13" key="1">
    <citation type="submission" date="2015-12" db="EMBL/GenBank/DDBJ databases">
        <title>Draft genome of the nematode, Onchocerca flexuosa.</title>
        <authorList>
            <person name="Mitreva M."/>
        </authorList>
    </citation>
    <scope>NUCLEOTIDE SEQUENCE [LARGE SCALE GENOMIC DNA]</scope>
    <source>
        <strain evidence="12">Red Deer</strain>
    </source>
</reference>
<dbReference type="EC" id="3.1.4.-" evidence="9"/>
<evidence type="ECO:0000256" key="1">
    <source>
        <dbReference type="ARBA" id="ARBA00001073"/>
    </source>
</evidence>
<dbReference type="PROSITE" id="PS00126">
    <property type="entry name" value="PDEASE_I_1"/>
    <property type="match status" value="1"/>
</dbReference>
<dbReference type="PRINTS" id="PR00387">
    <property type="entry name" value="PDIESTERASE1"/>
</dbReference>
<dbReference type="EMBL" id="KZ269992">
    <property type="protein sequence ID" value="OZC09660.1"/>
    <property type="molecule type" value="Genomic_DNA"/>
</dbReference>
<comment type="similarity">
    <text evidence="2 9">Belongs to the cyclic nucleotide phosphodiesterase family.</text>
</comment>
<feature type="binding site" evidence="8">
    <location>
        <position position="883"/>
    </location>
    <ligand>
        <name>Zn(2+)</name>
        <dbReference type="ChEBI" id="CHEBI:29105"/>
        <label>1</label>
    </ligand>
</feature>
<evidence type="ECO:0000256" key="7">
    <source>
        <dbReference type="PIRSR" id="PIRSR623088-2"/>
    </source>
</evidence>
<evidence type="ECO:0000313" key="12">
    <source>
        <dbReference type="EMBL" id="OZC09660.1"/>
    </source>
</evidence>
<dbReference type="SUPFAM" id="SSF109604">
    <property type="entry name" value="HD-domain/PDEase-like"/>
    <property type="match status" value="1"/>
</dbReference>
<feature type="binding site" evidence="8">
    <location>
        <position position="920"/>
    </location>
    <ligand>
        <name>Zn(2+)</name>
        <dbReference type="ChEBI" id="CHEBI:29105"/>
        <label>2</label>
    </ligand>
</feature>
<comment type="catalytic activity">
    <reaction evidence="1">
        <text>a nucleoside 3',5'-cyclic phosphate + H2O = a nucleoside 5'-phosphate + H(+)</text>
        <dbReference type="Rhea" id="RHEA:14653"/>
        <dbReference type="ChEBI" id="CHEBI:15377"/>
        <dbReference type="ChEBI" id="CHEBI:15378"/>
        <dbReference type="ChEBI" id="CHEBI:57867"/>
        <dbReference type="ChEBI" id="CHEBI:58464"/>
        <dbReference type="EC" id="3.1.4.17"/>
    </reaction>
</comment>
<dbReference type="InterPro" id="IPR023088">
    <property type="entry name" value="PDEase"/>
</dbReference>
<feature type="binding site" evidence="7">
    <location>
        <position position="920"/>
    </location>
    <ligand>
        <name>AMP</name>
        <dbReference type="ChEBI" id="CHEBI:456215"/>
    </ligand>
</feature>
<dbReference type="Gene3D" id="3.30.450.40">
    <property type="match status" value="1"/>
</dbReference>
<evidence type="ECO:0000256" key="2">
    <source>
        <dbReference type="ARBA" id="ARBA00007648"/>
    </source>
</evidence>
<feature type="active site" description="Proton donor" evidence="6">
    <location>
        <position position="879"/>
    </location>
</feature>
<feature type="binding site" evidence="8">
    <location>
        <position position="1031"/>
    </location>
    <ligand>
        <name>Zn(2+)</name>
        <dbReference type="ChEBI" id="CHEBI:29105"/>
        <label>1</label>
    </ligand>
</feature>
<dbReference type="InterPro" id="IPR036971">
    <property type="entry name" value="PDEase_catalytic_dom_sf"/>
</dbReference>
<evidence type="ECO:0000256" key="5">
    <source>
        <dbReference type="ARBA" id="ARBA00022801"/>
    </source>
</evidence>
<feature type="domain" description="PDEase" evidence="11">
    <location>
        <begin position="808"/>
        <end position="1122"/>
    </location>
</feature>
<dbReference type="GO" id="GO:0006935">
    <property type="term" value="P:chemotaxis"/>
    <property type="evidence" value="ECO:0007669"/>
    <property type="project" value="UniProtKB-ARBA"/>
</dbReference>
<dbReference type="GO" id="GO:0042542">
    <property type="term" value="P:response to hydrogen peroxide"/>
    <property type="evidence" value="ECO:0007669"/>
    <property type="project" value="UniProtKB-ARBA"/>
</dbReference>
<dbReference type="CDD" id="cd00077">
    <property type="entry name" value="HDc"/>
    <property type="match status" value="1"/>
</dbReference>
<dbReference type="InterPro" id="IPR003607">
    <property type="entry name" value="HD/PDEase_dom"/>
</dbReference>
<dbReference type="SMART" id="SM00471">
    <property type="entry name" value="HDc"/>
    <property type="match status" value="1"/>
</dbReference>
<gene>
    <name evidence="12" type="ORF">X798_03354</name>
</gene>
<dbReference type="OrthoDB" id="295473at2759"/>
<evidence type="ECO:0000256" key="8">
    <source>
        <dbReference type="PIRSR" id="PIRSR623088-3"/>
    </source>
</evidence>
<dbReference type="AlphaFoldDB" id="A0A238BY44"/>
<dbReference type="InterPro" id="IPR023174">
    <property type="entry name" value="PDEase_CS"/>
</dbReference>
<dbReference type="GO" id="GO:0008340">
    <property type="term" value="P:determination of adult lifespan"/>
    <property type="evidence" value="ECO:0007669"/>
    <property type="project" value="UniProtKB-ARBA"/>
</dbReference>
<dbReference type="Pfam" id="PF01590">
    <property type="entry name" value="GAF"/>
    <property type="match status" value="1"/>
</dbReference>
<feature type="binding site" evidence="7">
    <location>
        <begin position="879"/>
        <end position="883"/>
    </location>
    <ligand>
        <name>AMP</name>
        <dbReference type="ChEBI" id="CHEBI:456215"/>
    </ligand>
</feature>
<organism evidence="12 13">
    <name type="scientific">Onchocerca flexuosa</name>
    <dbReference type="NCBI Taxonomy" id="387005"/>
    <lineage>
        <taxon>Eukaryota</taxon>
        <taxon>Metazoa</taxon>
        <taxon>Ecdysozoa</taxon>
        <taxon>Nematoda</taxon>
        <taxon>Chromadorea</taxon>
        <taxon>Rhabditida</taxon>
        <taxon>Spirurina</taxon>
        <taxon>Spiruromorpha</taxon>
        <taxon>Filarioidea</taxon>
        <taxon>Onchocercidae</taxon>
        <taxon>Onchocerca</taxon>
    </lineage>
</organism>
<evidence type="ECO:0000256" key="9">
    <source>
        <dbReference type="RuleBase" id="RU363067"/>
    </source>
</evidence>
<sequence length="1153" mass="128908">MDRNYTTAFSRAVDWLCCGIRSQSDDESNTCAGITSTHLSSSVTQGGQQYGRKISPVGKLQAIEHIISPKYESLPSDPVTDHLASFDSFSDLDPESRKQSSTEEYRNQVLLRDLLVTGTCPVIAEYQQQQQQQQPQYENCSCSSASTLHAFRLTVHRQQATAVKDVACQCDSEIDSDNDGSSGSSDACGCSSDNGLFPRNPSFVSPVKIGALRKRQMGTSHSTLSCMKLLNDLGSENTPLFAGTCCDSSLSSLTQSIGQKTLECSICRNHDPVTFAGTTDITSLPVITTTVFNTDTIEQHESKSAFTSTVNNIPSRKMTLASCYDANVIRVRRLMLSRSASDSKLCIRIGPQPKLGLADIQSCETHCKDVDELNRVTADIAAENPDMIRFQQVLNSWIAVHTGARTSAFLLISKECNSCLCQVCGSQLLKEPIYCVYNSSNLRLKGGADVLWSLFNGDAPLLNNQNLSPPPYTPHAPNIYVDIDVLSKATRCSVMNKAEFREGIYAILQKSSIGENLPKNSISGTIFLLQARSNFVAGLLLMHQNESTVESERSVIIPHLHLIAALLSIVANIEEQKRLAQQSEVFLTMTQNIFSSLQDMNLLVRNITKEAKTLVQAEICSLFLLDRENSELVAEVFEKNGSNDEYLTEIRMPISLGIVGQVASTGQMMNVKEAYSHPAFYPKVDERTGFITRNILCFPIKNSSGRITGNLVGVAELCNKIGKPAFTKHDEQIAMTFAVYCAISISHVRINFLNKIFNETYLLSTDSPELHFEFLKGMNKRCLLYRKLQEAHRRSHLAAELLVQSSTLSIAPEDLLRLTTGEIPATTSFAPDFNHFNFPPRSIGSGDTYVEAALSIFKRHTLACFLLMVQKGYRDVPYHNWSHAFAVAHFIYLLLRTETARNALNELESFALYVASLCHDIDHRGTTNAFQVQSRTPLAQLYSSEGSVLERHHFAQTISILNMEECNIFVSLNRRQFHSVLDHIRDIILATDIANHLQKVLEINQMVAVGFDSSIKHHRYLLLCLMMTSADLSDQTKDFRNSKEIAENIYKEFFSQGDLEKQMGNCPLEMMDRDRACVPKLQLEFMDTIAVPVFEQLLPESKSTYESMLFNRKCWLALDEILAEEKYPTLGLDYLRDTSLEKRVIKRAQQRHD</sequence>
<dbReference type="InterPro" id="IPR002073">
    <property type="entry name" value="PDEase_catalytic_dom"/>
</dbReference>
<dbReference type="GO" id="GO:0007602">
    <property type="term" value="P:phototransduction"/>
    <property type="evidence" value="ECO:0007669"/>
    <property type="project" value="UniProtKB-ARBA"/>
</dbReference>
<dbReference type="FunFam" id="1.10.1300.10:FF:000003">
    <property type="entry name" value="Phosphodiesterase"/>
    <property type="match status" value="1"/>
</dbReference>
<dbReference type="GO" id="GO:0007635">
    <property type="term" value="P:chemosensory behavior"/>
    <property type="evidence" value="ECO:0007669"/>
    <property type="project" value="UniProtKB-ARBA"/>
</dbReference>
<comment type="cofactor">
    <cofactor evidence="9">
        <name>a divalent metal cation</name>
        <dbReference type="ChEBI" id="CHEBI:60240"/>
    </cofactor>
    <text evidence="9">Binds 2 divalent metal cations per subunit. Site 1 may preferentially bind zinc ions, while site 2 has a preference for magnesium and/or manganese ions.</text>
</comment>
<keyword evidence="13" id="KW-1185">Reference proteome</keyword>
<dbReference type="PANTHER" id="PTHR11347">
    <property type="entry name" value="CYCLIC NUCLEOTIDE PHOSPHODIESTERASE"/>
    <property type="match status" value="1"/>
</dbReference>
<dbReference type="GO" id="GO:0010446">
    <property type="term" value="P:response to alkaline pH"/>
    <property type="evidence" value="ECO:0007669"/>
    <property type="project" value="UniProtKB-ARBA"/>
</dbReference>
<dbReference type="SUPFAM" id="SSF55781">
    <property type="entry name" value="GAF domain-like"/>
    <property type="match status" value="1"/>
</dbReference>
<accession>A0A238BY44</accession>
<feature type="compositionally biased region" description="Basic and acidic residues" evidence="10">
    <location>
        <begin position="94"/>
        <end position="104"/>
    </location>
</feature>
<dbReference type="InterPro" id="IPR003018">
    <property type="entry name" value="GAF"/>
</dbReference>
<feature type="binding site" evidence="7">
    <location>
        <position position="1031"/>
    </location>
    <ligand>
        <name>AMP</name>
        <dbReference type="ChEBI" id="CHEBI:456215"/>
    </ligand>
</feature>
<feature type="region of interest" description="Disordered" evidence="10">
    <location>
        <begin position="85"/>
        <end position="104"/>
    </location>
</feature>
<evidence type="ECO:0000259" key="11">
    <source>
        <dbReference type="PROSITE" id="PS51845"/>
    </source>
</evidence>
<evidence type="ECO:0000256" key="6">
    <source>
        <dbReference type="PIRSR" id="PIRSR623088-1"/>
    </source>
</evidence>
<feature type="binding site" evidence="8">
    <location>
        <position position="919"/>
    </location>
    <ligand>
        <name>Zn(2+)</name>
        <dbReference type="ChEBI" id="CHEBI:29105"/>
        <label>1</label>
    </ligand>
</feature>
<dbReference type="Proteomes" id="UP000242913">
    <property type="component" value="Unassembled WGS sequence"/>
</dbReference>
<feature type="binding site" evidence="7">
    <location>
        <position position="1082"/>
    </location>
    <ligand>
        <name>AMP</name>
        <dbReference type="ChEBI" id="CHEBI:456215"/>
    </ligand>
</feature>
<dbReference type="GO" id="GO:0010628">
    <property type="term" value="P:positive regulation of gene expression"/>
    <property type="evidence" value="ECO:0007669"/>
    <property type="project" value="UniProtKB-ARBA"/>
</dbReference>
<evidence type="ECO:0000256" key="4">
    <source>
        <dbReference type="ARBA" id="ARBA00022723"/>
    </source>
</evidence>
<evidence type="ECO:0000256" key="3">
    <source>
        <dbReference type="ARBA" id="ARBA00022535"/>
    </source>
</evidence>
<dbReference type="GO" id="GO:0046872">
    <property type="term" value="F:metal ion binding"/>
    <property type="evidence" value="ECO:0007669"/>
    <property type="project" value="UniProtKB-KW"/>
</dbReference>
<keyword evidence="3" id="KW-0140">cGMP</keyword>
<dbReference type="SMART" id="SM00065">
    <property type="entry name" value="GAF"/>
    <property type="match status" value="1"/>
</dbReference>
<dbReference type="InterPro" id="IPR029016">
    <property type="entry name" value="GAF-like_dom_sf"/>
</dbReference>
<evidence type="ECO:0000256" key="10">
    <source>
        <dbReference type="SAM" id="MobiDB-lite"/>
    </source>
</evidence>
<dbReference type="GO" id="GO:0004114">
    <property type="term" value="F:3',5'-cyclic-nucleotide phosphodiesterase activity"/>
    <property type="evidence" value="ECO:0007669"/>
    <property type="project" value="UniProtKB-EC"/>
</dbReference>
<proteinExistence type="inferred from homology"/>
<keyword evidence="4 8" id="KW-0479">Metal-binding</keyword>
<protein>
    <recommendedName>
        <fullName evidence="9">Phosphodiesterase</fullName>
        <ecNumber evidence="9">3.1.4.-</ecNumber>
    </recommendedName>
</protein>
<dbReference type="PROSITE" id="PS51845">
    <property type="entry name" value="PDEASE_I_2"/>
    <property type="match status" value="1"/>
</dbReference>
<dbReference type="Gene3D" id="1.10.1300.10">
    <property type="entry name" value="3'5'-cyclic nucleotide phosphodiesterase, catalytic domain"/>
    <property type="match status" value="1"/>
</dbReference>
<keyword evidence="5 9" id="KW-0378">Hydrolase</keyword>
<dbReference type="Pfam" id="PF00233">
    <property type="entry name" value="PDEase_I"/>
    <property type="match status" value="1"/>
</dbReference>
<dbReference type="GO" id="GO:0010754">
    <property type="term" value="P:negative regulation of cGMP-mediated signaling"/>
    <property type="evidence" value="ECO:0007669"/>
    <property type="project" value="UniProtKB-ARBA"/>
</dbReference>
<feature type="binding site" evidence="8">
    <location>
        <position position="920"/>
    </location>
    <ligand>
        <name>Zn(2+)</name>
        <dbReference type="ChEBI" id="CHEBI:29105"/>
        <label>1</label>
    </ligand>
</feature>
<evidence type="ECO:0000313" key="13">
    <source>
        <dbReference type="Proteomes" id="UP000242913"/>
    </source>
</evidence>
<name>A0A238BY44_9BILA</name>